<accession>A0ABW5KDG9</accession>
<proteinExistence type="predicted"/>
<feature type="chain" id="PRO_5047305905" evidence="1">
    <location>
        <begin position="21"/>
        <end position="225"/>
    </location>
</feature>
<dbReference type="Pfam" id="PF10988">
    <property type="entry name" value="DUF2807"/>
    <property type="match status" value="1"/>
</dbReference>
<reference evidence="4" key="1">
    <citation type="journal article" date="2019" name="Int. J. Syst. Evol. Microbiol.">
        <title>The Global Catalogue of Microorganisms (GCM) 10K type strain sequencing project: providing services to taxonomists for standard genome sequencing and annotation.</title>
        <authorList>
            <consortium name="The Broad Institute Genomics Platform"/>
            <consortium name="The Broad Institute Genome Sequencing Center for Infectious Disease"/>
            <person name="Wu L."/>
            <person name="Ma J."/>
        </authorList>
    </citation>
    <scope>NUCLEOTIDE SEQUENCE [LARGE SCALE GENOMIC DNA]</scope>
    <source>
        <strain evidence="4">KCTC 42662</strain>
    </source>
</reference>
<dbReference type="Gene3D" id="2.160.20.120">
    <property type="match status" value="1"/>
</dbReference>
<evidence type="ECO:0000313" key="3">
    <source>
        <dbReference type="EMBL" id="MFD2546856.1"/>
    </source>
</evidence>
<dbReference type="EMBL" id="JBHULR010000003">
    <property type="protein sequence ID" value="MFD2546856.1"/>
    <property type="molecule type" value="Genomic_DNA"/>
</dbReference>
<dbReference type="RefSeq" id="WP_380901050.1">
    <property type="nucleotide sequence ID" value="NZ_JBHUEG010000007.1"/>
</dbReference>
<feature type="domain" description="Putative auto-transporter adhesin head GIN" evidence="2">
    <location>
        <begin position="31"/>
        <end position="208"/>
    </location>
</feature>
<name>A0ABW5KDG9_9SPHI</name>
<comment type="caution">
    <text evidence="3">The sequence shown here is derived from an EMBL/GenBank/DDBJ whole genome shotgun (WGS) entry which is preliminary data.</text>
</comment>
<organism evidence="3 4">
    <name type="scientific">Sphingobacterium suaedae</name>
    <dbReference type="NCBI Taxonomy" id="1686402"/>
    <lineage>
        <taxon>Bacteria</taxon>
        <taxon>Pseudomonadati</taxon>
        <taxon>Bacteroidota</taxon>
        <taxon>Sphingobacteriia</taxon>
        <taxon>Sphingobacteriales</taxon>
        <taxon>Sphingobacteriaceae</taxon>
        <taxon>Sphingobacterium</taxon>
    </lineage>
</organism>
<feature type="signal peptide" evidence="1">
    <location>
        <begin position="1"/>
        <end position="20"/>
    </location>
</feature>
<keyword evidence="4" id="KW-1185">Reference proteome</keyword>
<sequence>MKKATLLLTAIIAMTVSGMAQIKFDIGNVRELDLTDKLNVVLIPSNENYVNVEGDLVDKVEIIQKENKLRIKMASGYPLKGANTFIKIYSPNISNFTVQKGAIVQTDTEQLVVDSLVIWANEGAKLDLQVQSKNVEVNSTTGSSVELNGQTEAQTINLTFGGNFYGEKLESKHAVARINGGGVCDVRSSISADVQTRAGGVITIYGNPAERRQRRLAGGKITFID</sequence>
<gene>
    <name evidence="3" type="ORF">ACFSR5_04250</name>
</gene>
<protein>
    <submittedName>
        <fullName evidence="3">GIN domain-containing protein</fullName>
    </submittedName>
</protein>
<evidence type="ECO:0000256" key="1">
    <source>
        <dbReference type="SAM" id="SignalP"/>
    </source>
</evidence>
<evidence type="ECO:0000313" key="4">
    <source>
        <dbReference type="Proteomes" id="UP001597545"/>
    </source>
</evidence>
<dbReference type="InterPro" id="IPR021255">
    <property type="entry name" value="DUF2807"/>
</dbReference>
<dbReference type="Proteomes" id="UP001597545">
    <property type="component" value="Unassembled WGS sequence"/>
</dbReference>
<keyword evidence="1" id="KW-0732">Signal</keyword>
<evidence type="ECO:0000259" key="2">
    <source>
        <dbReference type="Pfam" id="PF10988"/>
    </source>
</evidence>